<comment type="caution">
    <text evidence="3">The sequence shown here is derived from an EMBL/GenBank/DDBJ whole genome shotgun (WGS) entry which is preliminary data.</text>
</comment>
<dbReference type="EMBL" id="BAABLM010000005">
    <property type="protein sequence ID" value="GAA4678453.1"/>
    <property type="molecule type" value="Genomic_DNA"/>
</dbReference>
<protein>
    <submittedName>
        <fullName evidence="3">Uncharacterized protein</fullName>
    </submittedName>
</protein>
<evidence type="ECO:0000256" key="2">
    <source>
        <dbReference type="SAM" id="MobiDB-lite"/>
    </source>
</evidence>
<dbReference type="Proteomes" id="UP001501295">
    <property type="component" value="Unassembled WGS sequence"/>
</dbReference>
<keyword evidence="4" id="KW-1185">Reference proteome</keyword>
<name>A0ABP8W323_9MICO</name>
<reference evidence="4" key="1">
    <citation type="journal article" date="2019" name="Int. J. Syst. Evol. Microbiol.">
        <title>The Global Catalogue of Microorganisms (GCM) 10K type strain sequencing project: providing services to taxonomists for standard genome sequencing and annotation.</title>
        <authorList>
            <consortium name="The Broad Institute Genomics Platform"/>
            <consortium name="The Broad Institute Genome Sequencing Center for Infectious Disease"/>
            <person name="Wu L."/>
            <person name="Ma J."/>
        </authorList>
    </citation>
    <scope>NUCLEOTIDE SEQUENCE [LARGE SCALE GENOMIC DNA]</scope>
    <source>
        <strain evidence="4">JCM 18956</strain>
    </source>
</reference>
<keyword evidence="1" id="KW-0175">Coiled coil</keyword>
<gene>
    <name evidence="3" type="ORF">GCM10025780_24170</name>
</gene>
<feature type="region of interest" description="Disordered" evidence="2">
    <location>
        <begin position="30"/>
        <end position="51"/>
    </location>
</feature>
<accession>A0ABP8W323</accession>
<organism evidence="3 4">
    <name type="scientific">Frondihabitans cladoniiphilus</name>
    <dbReference type="NCBI Taxonomy" id="715785"/>
    <lineage>
        <taxon>Bacteria</taxon>
        <taxon>Bacillati</taxon>
        <taxon>Actinomycetota</taxon>
        <taxon>Actinomycetes</taxon>
        <taxon>Micrococcales</taxon>
        <taxon>Microbacteriaceae</taxon>
        <taxon>Frondihabitans</taxon>
    </lineage>
</organism>
<feature type="coiled-coil region" evidence="1">
    <location>
        <begin position="57"/>
        <end position="84"/>
    </location>
</feature>
<sequence>MTHTSDPRPGDSVHAFSEDTIKVHVIHEGKATMGRPPGSKNRSPRELQAEAKHRMKEAKLKLRLEAKQRQIDSMKAKKAAAKAAKKAK</sequence>
<proteinExistence type="predicted"/>
<evidence type="ECO:0000313" key="4">
    <source>
        <dbReference type="Proteomes" id="UP001501295"/>
    </source>
</evidence>
<evidence type="ECO:0000256" key="1">
    <source>
        <dbReference type="SAM" id="Coils"/>
    </source>
</evidence>
<evidence type="ECO:0000313" key="3">
    <source>
        <dbReference type="EMBL" id="GAA4678453.1"/>
    </source>
</evidence>